<accession>A0A2T0M787</accession>
<evidence type="ECO:0000313" key="4">
    <source>
        <dbReference type="Proteomes" id="UP000238312"/>
    </source>
</evidence>
<proteinExistence type="predicted"/>
<protein>
    <submittedName>
        <fullName evidence="3">Uncharacterized protein</fullName>
    </submittedName>
</protein>
<feature type="region of interest" description="Disordered" evidence="1">
    <location>
        <begin position="1333"/>
        <end position="1355"/>
    </location>
</feature>
<organism evidence="3 4">
    <name type="scientific">Nonomuraea fuscirosea</name>
    <dbReference type="NCBI Taxonomy" id="1291556"/>
    <lineage>
        <taxon>Bacteria</taxon>
        <taxon>Bacillati</taxon>
        <taxon>Actinomycetota</taxon>
        <taxon>Actinomycetes</taxon>
        <taxon>Streptosporangiales</taxon>
        <taxon>Streptosporangiaceae</taxon>
        <taxon>Nonomuraea</taxon>
    </lineage>
</organism>
<feature type="signal peptide" evidence="2">
    <location>
        <begin position="1"/>
        <end position="29"/>
    </location>
</feature>
<evidence type="ECO:0000313" key="3">
    <source>
        <dbReference type="EMBL" id="PRX53248.1"/>
    </source>
</evidence>
<dbReference type="EMBL" id="PVNG01000028">
    <property type="protein sequence ID" value="PRX53248.1"/>
    <property type="molecule type" value="Genomic_DNA"/>
</dbReference>
<dbReference type="OrthoDB" id="3739319at2"/>
<keyword evidence="2" id="KW-0732">Signal</keyword>
<feature type="chain" id="PRO_5015505077" evidence="2">
    <location>
        <begin position="30"/>
        <end position="1355"/>
    </location>
</feature>
<feature type="region of interest" description="Disordered" evidence="1">
    <location>
        <begin position="76"/>
        <end position="98"/>
    </location>
</feature>
<evidence type="ECO:0000256" key="2">
    <source>
        <dbReference type="SAM" id="SignalP"/>
    </source>
</evidence>
<dbReference type="RefSeq" id="WP_106250868.1">
    <property type="nucleotide sequence ID" value="NZ_PVNG01000028.1"/>
</dbReference>
<keyword evidence="4" id="KW-1185">Reference proteome</keyword>
<reference evidence="3 4" key="1">
    <citation type="submission" date="2018-03" db="EMBL/GenBank/DDBJ databases">
        <title>Genomic Encyclopedia of Type Strains, Phase III (KMG-III): the genomes of soil and plant-associated and newly described type strains.</title>
        <authorList>
            <person name="Whitman W."/>
        </authorList>
    </citation>
    <scope>NUCLEOTIDE SEQUENCE [LARGE SCALE GENOMIC DNA]</scope>
    <source>
        <strain evidence="3 4">CGMCC 4.7104</strain>
    </source>
</reference>
<dbReference type="Proteomes" id="UP000238312">
    <property type="component" value="Unassembled WGS sequence"/>
</dbReference>
<comment type="caution">
    <text evidence="3">The sequence shown here is derived from an EMBL/GenBank/DDBJ whole genome shotgun (WGS) entry which is preliminary data.</text>
</comment>
<sequence>MPHALLRVLASTTIAGAALVALPPVGAQAGPVPAHTQPVRAQAAQKARPVPAVREPAPAVVTVPRQNSLALRPVANGAAGQNGTVGPATPEVTTPAGPGLVNEITAAAVAVQEGQGLGRQAPKPGDMLPDTSQAATLGLSKPLAAIAKSFEPLGQAVPGLTYRLCVESETVPVSCSIRQPVGLPVAADVTGDGKPDLAADLVPTADPGGGSVGLRFAVRRLGEENLKAQVWAEYDGKVSVGFDGLRRGTSLSASDKGTFTMDSTGKRVKAVVERKEPGQSAAMVAGLTGRSAVSMRQTPATTRLTVNAALDTRALDVAASAPAKLEAVAVRGGRLTHAVLDRMGTSAKVRLAHGEVRFASPTAIAHARVDDLDYRDGQLNRVMRAELERLPRTFTAKYVAGGGKQSLAVAAGAGRAGAGAASMLFYDRAAAKTVLKAELSELPARVSLVNDPERHQITQSSSSPIGRFAAVLQRNGGAVATPRGGHVTMIKDGSAIGVSGLVSGLSGFDVTYGAAPHAHLKTDSSGRSFVGAAVIDRTHVAGLEISNTPGEVDVTLDPSARKAAYQASGTIKRVRATYTNLKSGPTIDGTLLGVRDDVKASWELGERATVKVSTSAKLAEMAIYANKAHVTRVGGEDLTATVEGVRKRAELVADTKARTLTWTSDAPVAKVSALARVKLGDRYARAAAEVTGVPARFDASWDPAGYRFRGLSGPVKTAELAFTNHDGAKSPTGPHLAAHYDQGTGDLDASVLVNGLSHVEFSPAAQGFSADFRSAKQIIAVDADVVRGDDRFGLLGTVGPVPGRLSVTSADGKLSYAGSRLDVRARAWLGKKAALARMQAAPAVPGGVSLVDGGCAAGSPGCAQGPFCLAQRGCFGLQGYVDVTGLPDQVTVDLTGRTLAFSGFRPKRPDLGVYLSSSVLSPVPIKARATLTGLPAEITSMAIGPFGVGQGNTVQAAYRIEPPATLGSLDLHAEAAGLRGHVAVDPVPAQVALQGAYGAKTRIRVSNSAPVKHLTAKVTLPGKGTGELRFGDVPAVFGVDADASSAALKVPAVTYKAEGGASTLDGYFGVEGGLVDPSGRLGDVAFAVKDLAADTTVRLNPDHTLDLVSRPVPTGRITLRAGLTMDPVAPQGIAVSKEVPYTKGFLTYHVGGRFGLAKSSIEDVAVSIRRVSWLRIRPGKVPFGVKAPAAVGYLAPGFEGNYGTVKISAKGVNLRPDVELDVKLSREVGDDVFREAVRIGPATSLALRRYDQRMRRIGAKQEIKAAGISLACVTVDAKPGFAAGTGGNTITLRGADGPQMVSLLDPGGQVPDYAVDLLTHFMSPFPGSEWKVAGTKAGSCGPGADSKTGSRSDAR</sequence>
<evidence type="ECO:0000256" key="1">
    <source>
        <dbReference type="SAM" id="MobiDB-lite"/>
    </source>
</evidence>
<gene>
    <name evidence="3" type="ORF">B0I32_1284</name>
</gene>
<name>A0A2T0M787_9ACTN</name>